<evidence type="ECO:0000256" key="1">
    <source>
        <dbReference type="ARBA" id="ARBA00023002"/>
    </source>
</evidence>
<name>A0A2V1P8Q4_9RHOB</name>
<organism evidence="3 4">
    <name type="scientific">Salibaculum griseiflavum</name>
    <dbReference type="NCBI Taxonomy" id="1914409"/>
    <lineage>
        <taxon>Bacteria</taxon>
        <taxon>Pseudomonadati</taxon>
        <taxon>Pseudomonadota</taxon>
        <taxon>Alphaproteobacteria</taxon>
        <taxon>Rhodobacterales</taxon>
        <taxon>Roseobacteraceae</taxon>
        <taxon>Salibaculum</taxon>
    </lineage>
</organism>
<gene>
    <name evidence="3" type="ORF">DFK10_02840</name>
</gene>
<dbReference type="SUPFAM" id="SSF51735">
    <property type="entry name" value="NAD(P)-binding Rossmann-fold domains"/>
    <property type="match status" value="1"/>
</dbReference>
<dbReference type="InterPro" id="IPR020904">
    <property type="entry name" value="Sc_DH/Rdtase_CS"/>
</dbReference>
<protein>
    <submittedName>
        <fullName evidence="3">3-hydroxyacyl-CoA dehydrogenase</fullName>
    </submittedName>
</protein>
<dbReference type="InterPro" id="IPR057326">
    <property type="entry name" value="KR_dom"/>
</dbReference>
<evidence type="ECO:0000313" key="4">
    <source>
        <dbReference type="Proteomes" id="UP000245293"/>
    </source>
</evidence>
<keyword evidence="4" id="KW-1185">Reference proteome</keyword>
<dbReference type="PRINTS" id="PR00080">
    <property type="entry name" value="SDRFAMILY"/>
</dbReference>
<keyword evidence="1" id="KW-0560">Oxidoreductase</keyword>
<dbReference type="PROSITE" id="PS00061">
    <property type="entry name" value="ADH_SHORT"/>
    <property type="match status" value="1"/>
</dbReference>
<dbReference type="Pfam" id="PF13561">
    <property type="entry name" value="adh_short_C2"/>
    <property type="match status" value="1"/>
</dbReference>
<dbReference type="SMART" id="SM00822">
    <property type="entry name" value="PKS_KR"/>
    <property type="match status" value="1"/>
</dbReference>
<comment type="caution">
    <text evidence="3">The sequence shown here is derived from an EMBL/GenBank/DDBJ whole genome shotgun (WGS) entry which is preliminary data.</text>
</comment>
<dbReference type="AlphaFoldDB" id="A0A2V1P8Q4"/>
<dbReference type="OrthoDB" id="9795647at2"/>
<dbReference type="EMBL" id="QETF01000002">
    <property type="protein sequence ID" value="PWG18204.1"/>
    <property type="molecule type" value="Genomic_DNA"/>
</dbReference>
<dbReference type="InterPro" id="IPR036291">
    <property type="entry name" value="NAD(P)-bd_dom_sf"/>
</dbReference>
<dbReference type="Gene3D" id="3.40.50.720">
    <property type="entry name" value="NAD(P)-binding Rossmann-like Domain"/>
    <property type="match status" value="1"/>
</dbReference>
<accession>A0A2V1P8Q4</accession>
<reference evidence="4" key="1">
    <citation type="submission" date="2018-05" db="EMBL/GenBank/DDBJ databases">
        <authorList>
            <person name="Du Z."/>
            <person name="Wang X."/>
        </authorList>
    </citation>
    <scope>NUCLEOTIDE SEQUENCE [LARGE SCALE GENOMIC DNA]</scope>
    <source>
        <strain evidence="4">WDS4C29</strain>
    </source>
</reference>
<proteinExistence type="predicted"/>
<dbReference type="PANTHER" id="PTHR43658:SF8">
    <property type="entry name" value="17-BETA-HYDROXYSTEROID DEHYDROGENASE 14-RELATED"/>
    <property type="match status" value="1"/>
</dbReference>
<dbReference type="InterPro" id="IPR002347">
    <property type="entry name" value="SDR_fam"/>
</dbReference>
<dbReference type="RefSeq" id="WP_109386365.1">
    <property type="nucleotide sequence ID" value="NZ_QETF01000002.1"/>
</dbReference>
<sequence>MQITQAKAIVTGGASGLGAATARHLRAQGAQVTILDRDDASALAQEIGAGYEQTDVTDEVSVTAALDAATAQMGGLNAAINCAGIATSEKTLGRDGPHALDSFRRTLDINLTGSFNVARLAAARMTTGGVIVDTASIAAFDGQKGQPAYAASKAGIAGLSLPMARDLARNGIRVMAIAPGIFRTPMLEGLGEEVMQTLARDVTYPQRLGDPDEFAALARFILECDYLNGTTIRLDGALRMP</sequence>
<dbReference type="Proteomes" id="UP000245293">
    <property type="component" value="Unassembled WGS sequence"/>
</dbReference>
<evidence type="ECO:0000259" key="2">
    <source>
        <dbReference type="SMART" id="SM00822"/>
    </source>
</evidence>
<dbReference type="PANTHER" id="PTHR43658">
    <property type="entry name" value="SHORT-CHAIN DEHYDROGENASE/REDUCTASE"/>
    <property type="match status" value="1"/>
</dbReference>
<evidence type="ECO:0000313" key="3">
    <source>
        <dbReference type="EMBL" id="PWG18204.1"/>
    </source>
</evidence>
<feature type="domain" description="Ketoreductase" evidence="2">
    <location>
        <begin position="6"/>
        <end position="180"/>
    </location>
</feature>
<dbReference type="GO" id="GO:0016491">
    <property type="term" value="F:oxidoreductase activity"/>
    <property type="evidence" value="ECO:0007669"/>
    <property type="project" value="UniProtKB-KW"/>
</dbReference>
<dbReference type="PRINTS" id="PR00081">
    <property type="entry name" value="GDHRDH"/>
</dbReference>